<protein>
    <submittedName>
        <fullName evidence="7">Non-green plastid inner envelope membrane protein</fullName>
    </submittedName>
</protein>
<evidence type="ECO:0000256" key="5">
    <source>
        <dbReference type="ARBA" id="ARBA00023136"/>
    </source>
</evidence>
<evidence type="ECO:0000313" key="7">
    <source>
        <dbReference type="EMBL" id="KMZ73009.1"/>
    </source>
</evidence>
<dbReference type="PANTHER" id="PTHR12668:SF43">
    <property type="entry name" value="TRANSMEMBRANE PROTEIN 14 HOMOLOG"/>
    <property type="match status" value="1"/>
</dbReference>
<dbReference type="GO" id="GO:0009706">
    <property type="term" value="C:chloroplast inner membrane"/>
    <property type="evidence" value="ECO:0000318"/>
    <property type="project" value="GO_Central"/>
</dbReference>
<comment type="caution">
    <text evidence="7">The sequence shown here is derived from an EMBL/GenBank/DDBJ whole genome shotgun (WGS) entry which is preliminary data.</text>
</comment>
<organism evidence="7 8">
    <name type="scientific">Zostera marina</name>
    <name type="common">Eelgrass</name>
    <dbReference type="NCBI Taxonomy" id="29655"/>
    <lineage>
        <taxon>Eukaryota</taxon>
        <taxon>Viridiplantae</taxon>
        <taxon>Streptophyta</taxon>
        <taxon>Embryophyta</taxon>
        <taxon>Tracheophyta</taxon>
        <taxon>Spermatophyta</taxon>
        <taxon>Magnoliopsida</taxon>
        <taxon>Liliopsida</taxon>
        <taxon>Zosteraceae</taxon>
        <taxon>Zostera</taxon>
    </lineage>
</organism>
<keyword evidence="8" id="KW-1185">Reference proteome</keyword>
<dbReference type="EMBL" id="LFYR01000607">
    <property type="protein sequence ID" value="KMZ73009.1"/>
    <property type="molecule type" value="Genomic_DNA"/>
</dbReference>
<dbReference type="PANTHER" id="PTHR12668">
    <property type="entry name" value="TRANSMEMBRANE PROTEIN 14, 15"/>
    <property type="match status" value="1"/>
</dbReference>
<comment type="subcellular location">
    <subcellularLocation>
        <location evidence="1">Membrane</location>
    </subcellularLocation>
</comment>
<keyword evidence="3 6" id="KW-0812">Transmembrane</keyword>
<reference evidence="8" key="1">
    <citation type="journal article" date="2016" name="Nature">
        <title>The genome of the seagrass Zostera marina reveals angiosperm adaptation to the sea.</title>
        <authorList>
            <person name="Olsen J.L."/>
            <person name="Rouze P."/>
            <person name="Verhelst B."/>
            <person name="Lin Y.-C."/>
            <person name="Bayer T."/>
            <person name="Collen J."/>
            <person name="Dattolo E."/>
            <person name="De Paoli E."/>
            <person name="Dittami S."/>
            <person name="Maumus F."/>
            <person name="Michel G."/>
            <person name="Kersting A."/>
            <person name="Lauritano C."/>
            <person name="Lohaus R."/>
            <person name="Toepel M."/>
            <person name="Tonon T."/>
            <person name="Vanneste K."/>
            <person name="Amirebrahimi M."/>
            <person name="Brakel J."/>
            <person name="Bostroem C."/>
            <person name="Chovatia M."/>
            <person name="Grimwood J."/>
            <person name="Jenkins J.W."/>
            <person name="Jueterbock A."/>
            <person name="Mraz A."/>
            <person name="Stam W.T."/>
            <person name="Tice H."/>
            <person name="Bornberg-Bauer E."/>
            <person name="Green P.J."/>
            <person name="Pearson G.A."/>
            <person name="Procaccini G."/>
            <person name="Duarte C.M."/>
            <person name="Schmutz J."/>
            <person name="Reusch T.B.H."/>
            <person name="Van de Peer Y."/>
        </authorList>
    </citation>
    <scope>NUCLEOTIDE SEQUENCE [LARGE SCALE GENOMIC DNA]</scope>
    <source>
        <strain evidence="8">cv. Finnish</strain>
    </source>
</reference>
<comment type="similarity">
    <text evidence="2">Belongs to the TMEM14 family.</text>
</comment>
<evidence type="ECO:0000313" key="8">
    <source>
        <dbReference type="Proteomes" id="UP000036987"/>
    </source>
</evidence>
<dbReference type="STRING" id="29655.A0A0K9PVP0"/>
<feature type="transmembrane region" description="Helical" evidence="6">
    <location>
        <begin position="239"/>
        <end position="256"/>
    </location>
</feature>
<dbReference type="InterPro" id="IPR005349">
    <property type="entry name" value="TMEM14"/>
</dbReference>
<evidence type="ECO:0000256" key="1">
    <source>
        <dbReference type="ARBA" id="ARBA00004370"/>
    </source>
</evidence>
<dbReference type="GO" id="GO:0015908">
    <property type="term" value="P:fatty acid transport"/>
    <property type="evidence" value="ECO:0000318"/>
    <property type="project" value="GO_Central"/>
</dbReference>
<feature type="transmembrane region" description="Helical" evidence="6">
    <location>
        <begin position="213"/>
        <end position="233"/>
    </location>
</feature>
<gene>
    <name evidence="7" type="ORF">ZOSMA_155G00070</name>
</gene>
<evidence type="ECO:0000256" key="6">
    <source>
        <dbReference type="SAM" id="Phobius"/>
    </source>
</evidence>
<dbReference type="GO" id="GO:0015245">
    <property type="term" value="F:fatty acid transmembrane transporter activity"/>
    <property type="evidence" value="ECO:0000318"/>
    <property type="project" value="GO_Central"/>
</dbReference>
<accession>A0A0K9PVP0</accession>
<name>A0A0K9PVP0_ZOSMR</name>
<evidence type="ECO:0000256" key="2">
    <source>
        <dbReference type="ARBA" id="ARBA00007590"/>
    </source>
</evidence>
<dbReference type="OrthoDB" id="768548at2759"/>
<evidence type="ECO:0000256" key="3">
    <source>
        <dbReference type="ARBA" id="ARBA00022692"/>
    </source>
</evidence>
<dbReference type="Pfam" id="PF03647">
    <property type="entry name" value="Tmemb_14"/>
    <property type="match status" value="1"/>
</dbReference>
<proteinExistence type="inferred from homology"/>
<evidence type="ECO:0000256" key="4">
    <source>
        <dbReference type="ARBA" id="ARBA00022989"/>
    </source>
</evidence>
<keyword evidence="5 6" id="KW-0472">Membrane</keyword>
<feature type="transmembrane region" description="Helical" evidence="6">
    <location>
        <begin position="296"/>
        <end position="316"/>
    </location>
</feature>
<dbReference type="AlphaFoldDB" id="A0A0K9PVP0"/>
<dbReference type="InterPro" id="IPR044890">
    <property type="entry name" value="TMEM14_sf"/>
</dbReference>
<keyword evidence="4 6" id="KW-1133">Transmembrane helix</keyword>
<sequence>MAVTIAFSLQSSLLAPIPNHRTSGVSPLSSTNSVTVGRASSFSSSRRIAVGGILLHHFSLHQGIGRDCSNLRFGIRRVSKIIPFVSRNDDLNYPEFETGESKNVRRLEEAERVWNKILESFKQRSLMLKSQSREAYEVYFTKAAKALKETSKDIKIQADKASLDIAAIAKEIREEGVEYLVYADENSPDSVKDVVEVFSAPPEFNDVSNAHDFHLGIPYGALLTLVGFASFMFTGNTSAIRFGVIIGSALLYLSVLSLREWKRGKSTFFLLNGQAAIATMIFLRECLLLLQRPSMTLSLTSIASGAMLIFYVYRIIILCQNRRQNLDCDSKK</sequence>
<dbReference type="Gene3D" id="1.10.10.1740">
    <property type="entry name" value="Transmembrane protein 14-like"/>
    <property type="match status" value="1"/>
</dbReference>
<feature type="transmembrane region" description="Helical" evidence="6">
    <location>
        <begin position="268"/>
        <end position="290"/>
    </location>
</feature>
<dbReference type="Proteomes" id="UP000036987">
    <property type="component" value="Unassembled WGS sequence"/>
</dbReference>